<comment type="caution">
    <text evidence="1">The sequence shown here is derived from an EMBL/GenBank/DDBJ whole genome shotgun (WGS) entry which is preliminary data.</text>
</comment>
<dbReference type="Proteomes" id="UP000714420">
    <property type="component" value="Unassembled WGS sequence"/>
</dbReference>
<proteinExistence type="predicted"/>
<reference evidence="1 2" key="1">
    <citation type="submission" date="2020-05" db="EMBL/GenBank/DDBJ databases">
        <title>Distinct polysaccharide utilization as determinants for interspecies competition between intestinal Prevotella spp.</title>
        <authorList>
            <person name="Galvez E.J.C."/>
            <person name="Iljazovic A."/>
            <person name="Strowig T."/>
        </authorList>
    </citation>
    <scope>NUCLEOTIDE SEQUENCE [LARGE SCALE GENOMIC DNA]</scope>
    <source>
        <strain evidence="1 2">PMUR</strain>
    </source>
</reference>
<dbReference type="EMBL" id="JABKKF010000006">
    <property type="protein sequence ID" value="NPD92196.1"/>
    <property type="molecule type" value="Genomic_DNA"/>
</dbReference>
<keyword evidence="2" id="KW-1185">Reference proteome</keyword>
<gene>
    <name evidence="1" type="ORF">HPS56_07525</name>
</gene>
<dbReference type="RefSeq" id="WP_172275549.1">
    <property type="nucleotide sequence ID" value="NZ_CASGMU010000014.1"/>
</dbReference>
<evidence type="ECO:0000313" key="1">
    <source>
        <dbReference type="EMBL" id="NPD92196.1"/>
    </source>
</evidence>
<sequence length="398" mass="46716">MPTYNSIKELTRGLQQGAKLLNDMFIKRKTVSIRYNDAVETLDGDENKLKYLISYGVIMQTGDTLELGETYRKFFEEVLAVNEDINIASVQTYISKLKLSMDSFLAADTQARRSQYLREIRHIFKSIENTTKRNVVDLKRNVEQTYKQEPNFKIKELRLRDFDEKTRLIAELVRQTEKVMDEQTIFFANAAADIGLKQTISEVKEGLHDSAHALIAVSAQIIDYLNRIEYQSRLVRKIRQLKYMKDQLMIEESTDIKSRLGHVNDLWMEKQPKYITRVSLDYLRNDDSALDVLGNIRRRLSKKNTVKARIADPIDDKYISEKHETSRMFNHAEIMNGFFAQSSDLFSYVWNYEFSIQADEEMRLVLFLQLASQYDAQLKYLHETKEINDIEYPIIYSK</sequence>
<evidence type="ECO:0000313" key="2">
    <source>
        <dbReference type="Proteomes" id="UP000714420"/>
    </source>
</evidence>
<name>A0ABX2ALV9_9BACT</name>
<organism evidence="1 2">
    <name type="scientific">Xylanibacter muris</name>
    <dbReference type="NCBI Taxonomy" id="2736290"/>
    <lineage>
        <taxon>Bacteria</taxon>
        <taxon>Pseudomonadati</taxon>
        <taxon>Bacteroidota</taxon>
        <taxon>Bacteroidia</taxon>
        <taxon>Bacteroidales</taxon>
        <taxon>Prevotellaceae</taxon>
        <taxon>Xylanibacter</taxon>
    </lineage>
</organism>
<protein>
    <submittedName>
        <fullName evidence="1">Uncharacterized protein</fullName>
    </submittedName>
</protein>
<accession>A0ABX2ALV9</accession>